<dbReference type="SUPFAM" id="SSF55781">
    <property type="entry name" value="GAF domain-like"/>
    <property type="match status" value="1"/>
</dbReference>
<feature type="domain" description="IclR-ED" evidence="5">
    <location>
        <begin position="66"/>
        <end position="249"/>
    </location>
</feature>
<sequence>MSIKSVQRAMNILELIQKEGPGLSLGEISKSLDLPKSTAHGIIKTLQSQDFIKQHARTSEYHLGIKLFELGNTLADSMDIVNLGHQYLEYLVEEYNETAHLAILSDKEVVYVDKKEGEGALRMYSQLGKRAPLYCTGVGKAMLAHLPEKDIDKILSEMEMTAFTPNTITDSEQLKEHLEETKTQGYLYDDEEIEIGLKSVAAPVFNHKSEVFAAISCAGPSSRFGDERIKEIGLTLKSYAEQISKSFGYTK</sequence>
<evidence type="ECO:0000256" key="3">
    <source>
        <dbReference type="ARBA" id="ARBA00023163"/>
    </source>
</evidence>
<dbReference type="InterPro" id="IPR036390">
    <property type="entry name" value="WH_DNA-bd_sf"/>
</dbReference>
<dbReference type="Pfam" id="PF09339">
    <property type="entry name" value="HTH_IclR"/>
    <property type="match status" value="1"/>
</dbReference>
<dbReference type="InterPro" id="IPR036388">
    <property type="entry name" value="WH-like_DNA-bd_sf"/>
</dbReference>
<dbReference type="InterPro" id="IPR029016">
    <property type="entry name" value="GAF-like_dom_sf"/>
</dbReference>
<name>A0ABV2EAW3_9STAP</name>
<dbReference type="InterPro" id="IPR014757">
    <property type="entry name" value="Tscrpt_reg_IclR_C"/>
</dbReference>
<dbReference type="Gene3D" id="1.10.10.10">
    <property type="entry name" value="Winged helix-like DNA-binding domain superfamily/Winged helix DNA-binding domain"/>
    <property type="match status" value="1"/>
</dbReference>
<reference evidence="6 7" key="1">
    <citation type="submission" date="2024-05" db="EMBL/GenBank/DDBJ databases">
        <title>Genomic Encyclopedia of Type Strains, Phase IV (KMG-IV): sequencing the most valuable type-strain genomes for metagenomic binning, comparative biology and taxonomic classification.</title>
        <authorList>
            <person name="Goeker M."/>
        </authorList>
    </citation>
    <scope>NUCLEOTIDE SEQUENCE [LARGE SCALE GENOMIC DNA]</scope>
    <source>
        <strain evidence="6 7">DSM 25286</strain>
    </source>
</reference>
<evidence type="ECO:0000313" key="6">
    <source>
        <dbReference type="EMBL" id="MET3111567.1"/>
    </source>
</evidence>
<dbReference type="PANTHER" id="PTHR30136">
    <property type="entry name" value="HELIX-TURN-HELIX TRANSCRIPTIONAL REGULATOR, ICLR FAMILY"/>
    <property type="match status" value="1"/>
</dbReference>
<dbReference type="RefSeq" id="WP_230821340.1">
    <property type="nucleotide sequence ID" value="NZ_JAJNCU010000002.1"/>
</dbReference>
<dbReference type="Gene3D" id="3.30.450.40">
    <property type="match status" value="1"/>
</dbReference>
<dbReference type="SUPFAM" id="SSF46785">
    <property type="entry name" value="Winged helix' DNA-binding domain"/>
    <property type="match status" value="1"/>
</dbReference>
<dbReference type="GO" id="GO:0003677">
    <property type="term" value="F:DNA binding"/>
    <property type="evidence" value="ECO:0007669"/>
    <property type="project" value="UniProtKB-KW"/>
</dbReference>
<feature type="domain" description="HTH iclR-type" evidence="4">
    <location>
        <begin position="3"/>
        <end position="65"/>
    </location>
</feature>
<protein>
    <submittedName>
        <fullName evidence="6">DNA-binding IclR family transcriptional regulator</fullName>
    </submittedName>
</protein>
<dbReference type="InterPro" id="IPR050707">
    <property type="entry name" value="HTH_MetabolicPath_Reg"/>
</dbReference>
<dbReference type="EMBL" id="JBDZDV010000005">
    <property type="protein sequence ID" value="MET3111567.1"/>
    <property type="molecule type" value="Genomic_DNA"/>
</dbReference>
<dbReference type="InterPro" id="IPR005471">
    <property type="entry name" value="Tscrpt_reg_IclR_N"/>
</dbReference>
<accession>A0ABV2EAW3</accession>
<evidence type="ECO:0000256" key="2">
    <source>
        <dbReference type="ARBA" id="ARBA00023125"/>
    </source>
</evidence>
<organism evidence="6 7">
    <name type="scientific">Salinicoccus halitifaciens</name>
    <dbReference type="NCBI Taxonomy" id="1073415"/>
    <lineage>
        <taxon>Bacteria</taxon>
        <taxon>Bacillati</taxon>
        <taxon>Bacillota</taxon>
        <taxon>Bacilli</taxon>
        <taxon>Bacillales</taxon>
        <taxon>Staphylococcaceae</taxon>
        <taxon>Salinicoccus</taxon>
    </lineage>
</organism>
<evidence type="ECO:0000259" key="5">
    <source>
        <dbReference type="PROSITE" id="PS51078"/>
    </source>
</evidence>
<comment type="caution">
    <text evidence="6">The sequence shown here is derived from an EMBL/GenBank/DDBJ whole genome shotgun (WGS) entry which is preliminary data.</text>
</comment>
<dbReference type="SMART" id="SM00346">
    <property type="entry name" value="HTH_ICLR"/>
    <property type="match status" value="1"/>
</dbReference>
<evidence type="ECO:0000259" key="4">
    <source>
        <dbReference type="PROSITE" id="PS51077"/>
    </source>
</evidence>
<evidence type="ECO:0000313" key="7">
    <source>
        <dbReference type="Proteomes" id="UP001549019"/>
    </source>
</evidence>
<dbReference type="PROSITE" id="PS51078">
    <property type="entry name" value="ICLR_ED"/>
    <property type="match status" value="1"/>
</dbReference>
<gene>
    <name evidence="6" type="ORF">ABHD89_001982</name>
</gene>
<dbReference type="PANTHER" id="PTHR30136:SF35">
    <property type="entry name" value="HTH-TYPE TRANSCRIPTIONAL REGULATOR RV1719"/>
    <property type="match status" value="1"/>
</dbReference>
<dbReference type="Pfam" id="PF01614">
    <property type="entry name" value="IclR_C"/>
    <property type="match status" value="1"/>
</dbReference>
<keyword evidence="1" id="KW-0805">Transcription regulation</keyword>
<evidence type="ECO:0000256" key="1">
    <source>
        <dbReference type="ARBA" id="ARBA00023015"/>
    </source>
</evidence>
<proteinExistence type="predicted"/>
<keyword evidence="7" id="KW-1185">Reference proteome</keyword>
<keyword evidence="3" id="KW-0804">Transcription</keyword>
<keyword evidence="2 6" id="KW-0238">DNA-binding</keyword>
<dbReference type="Proteomes" id="UP001549019">
    <property type="component" value="Unassembled WGS sequence"/>
</dbReference>
<dbReference type="PROSITE" id="PS51077">
    <property type="entry name" value="HTH_ICLR"/>
    <property type="match status" value="1"/>
</dbReference>